<dbReference type="Proteomes" id="UP000542742">
    <property type="component" value="Unassembled WGS sequence"/>
</dbReference>
<dbReference type="AlphaFoldDB" id="A0A7W7CR37"/>
<evidence type="ECO:0000313" key="3">
    <source>
        <dbReference type="Proteomes" id="UP000542742"/>
    </source>
</evidence>
<organism evidence="2 3">
    <name type="scientific">Paractinoplanes abujensis</name>
    <dbReference type="NCBI Taxonomy" id="882441"/>
    <lineage>
        <taxon>Bacteria</taxon>
        <taxon>Bacillati</taxon>
        <taxon>Actinomycetota</taxon>
        <taxon>Actinomycetes</taxon>
        <taxon>Micromonosporales</taxon>
        <taxon>Micromonosporaceae</taxon>
        <taxon>Paractinoplanes</taxon>
    </lineage>
</organism>
<evidence type="ECO:0000313" key="2">
    <source>
        <dbReference type="EMBL" id="MBB4693165.1"/>
    </source>
</evidence>
<evidence type="ECO:0000256" key="1">
    <source>
        <dbReference type="SAM" id="Phobius"/>
    </source>
</evidence>
<reference evidence="2 3" key="1">
    <citation type="submission" date="2020-08" db="EMBL/GenBank/DDBJ databases">
        <title>Sequencing the genomes of 1000 actinobacteria strains.</title>
        <authorList>
            <person name="Klenk H.-P."/>
        </authorList>
    </citation>
    <scope>NUCLEOTIDE SEQUENCE [LARGE SCALE GENOMIC DNA]</scope>
    <source>
        <strain evidence="2 3">DSM 45518</strain>
    </source>
</reference>
<gene>
    <name evidence="2" type="ORF">BKA14_003313</name>
</gene>
<proteinExistence type="predicted"/>
<keyword evidence="1" id="KW-1133">Transmembrane helix</keyword>
<keyword evidence="1" id="KW-0812">Transmembrane</keyword>
<dbReference type="EMBL" id="JACHMF010000001">
    <property type="protein sequence ID" value="MBB4693165.1"/>
    <property type="molecule type" value="Genomic_DNA"/>
</dbReference>
<accession>A0A7W7CR37</accession>
<keyword evidence="1" id="KW-0472">Membrane</keyword>
<comment type="caution">
    <text evidence="2">The sequence shown here is derived from an EMBL/GenBank/DDBJ whole genome shotgun (WGS) entry which is preliminary data.</text>
</comment>
<keyword evidence="3" id="KW-1185">Reference proteome</keyword>
<name>A0A7W7CR37_9ACTN</name>
<protein>
    <submittedName>
        <fullName evidence="2">CHASE2 domain-containing sensor protein</fullName>
    </submittedName>
</protein>
<sequence>MTVAPKTSEPVAWAWPAVFALLMLVVAGAVTFAAVWSWNHYTG</sequence>
<dbReference type="RefSeq" id="WP_260416518.1">
    <property type="nucleotide sequence ID" value="NZ_BOMC01000080.1"/>
</dbReference>
<feature type="transmembrane region" description="Helical" evidence="1">
    <location>
        <begin position="12"/>
        <end position="38"/>
    </location>
</feature>